<keyword evidence="2" id="KW-1185">Reference proteome</keyword>
<dbReference type="EMBL" id="JAGYWB010000017">
    <property type="protein sequence ID" value="KAI0493988.1"/>
    <property type="molecule type" value="Genomic_DNA"/>
</dbReference>
<evidence type="ECO:0000313" key="1">
    <source>
        <dbReference type="EMBL" id="KAI0493988.1"/>
    </source>
</evidence>
<accession>A0A8T3AD04</accession>
<dbReference type="Proteomes" id="UP000829196">
    <property type="component" value="Unassembled WGS sequence"/>
</dbReference>
<comment type="caution">
    <text evidence="1">The sequence shown here is derived from an EMBL/GenBank/DDBJ whole genome shotgun (WGS) entry which is preliminary data.</text>
</comment>
<name>A0A8T3AD04_DENNO</name>
<proteinExistence type="predicted"/>
<organism evidence="1 2">
    <name type="scientific">Dendrobium nobile</name>
    <name type="common">Orchid</name>
    <dbReference type="NCBI Taxonomy" id="94219"/>
    <lineage>
        <taxon>Eukaryota</taxon>
        <taxon>Viridiplantae</taxon>
        <taxon>Streptophyta</taxon>
        <taxon>Embryophyta</taxon>
        <taxon>Tracheophyta</taxon>
        <taxon>Spermatophyta</taxon>
        <taxon>Magnoliopsida</taxon>
        <taxon>Liliopsida</taxon>
        <taxon>Asparagales</taxon>
        <taxon>Orchidaceae</taxon>
        <taxon>Epidendroideae</taxon>
        <taxon>Malaxideae</taxon>
        <taxon>Dendrobiinae</taxon>
        <taxon>Dendrobium</taxon>
    </lineage>
</organism>
<gene>
    <name evidence="1" type="ORF">KFK09_024119</name>
</gene>
<dbReference type="AlphaFoldDB" id="A0A8T3AD04"/>
<protein>
    <submittedName>
        <fullName evidence="1">Uncharacterized protein</fullName>
    </submittedName>
</protein>
<sequence>MGKREELGRKDDRRFAAHVGRGSSQKAMLHLHFKYEDGPPRVGFEHESQRSDANEFELQDFARFMHEFGWISSTI</sequence>
<reference evidence="1" key="1">
    <citation type="journal article" date="2022" name="Front. Genet.">
        <title>Chromosome-Scale Assembly of the Dendrobium nobile Genome Provides Insights Into the Molecular Mechanism of the Biosynthesis of the Medicinal Active Ingredient of Dendrobium.</title>
        <authorList>
            <person name="Xu Q."/>
            <person name="Niu S.-C."/>
            <person name="Li K.-L."/>
            <person name="Zheng P.-J."/>
            <person name="Zhang X.-J."/>
            <person name="Jia Y."/>
            <person name="Liu Y."/>
            <person name="Niu Y.-X."/>
            <person name="Yu L.-H."/>
            <person name="Chen D.-F."/>
            <person name="Zhang G.-Q."/>
        </authorList>
    </citation>
    <scope>NUCLEOTIDE SEQUENCE</scope>
    <source>
        <tissue evidence="1">Leaf</tissue>
    </source>
</reference>
<evidence type="ECO:0000313" key="2">
    <source>
        <dbReference type="Proteomes" id="UP000829196"/>
    </source>
</evidence>